<dbReference type="NCBIfam" id="TIGR01733">
    <property type="entry name" value="AA-adenyl-dom"/>
    <property type="match status" value="1"/>
</dbReference>
<comment type="pathway">
    <text evidence="5">Cell wall biogenesis; lipoteichoic acid biosynthesis.</text>
</comment>
<dbReference type="InterPro" id="IPR010072">
    <property type="entry name" value="DltA"/>
</dbReference>
<dbReference type="InterPro" id="IPR020845">
    <property type="entry name" value="AMP-binding_CS"/>
</dbReference>
<evidence type="ECO:0000313" key="8">
    <source>
        <dbReference type="EMBL" id="QAS69834.1"/>
    </source>
</evidence>
<feature type="binding site" evidence="5">
    <location>
        <begin position="152"/>
        <end position="153"/>
    </location>
    <ligand>
        <name>ATP</name>
        <dbReference type="ChEBI" id="CHEBI:30616"/>
    </ligand>
</feature>
<dbReference type="EMBL" id="CP029684">
    <property type="protein sequence ID" value="QAS69834.1"/>
    <property type="molecule type" value="Genomic_DNA"/>
</dbReference>
<dbReference type="NCBIfam" id="NF003417">
    <property type="entry name" value="PRK04813.1"/>
    <property type="match status" value="1"/>
</dbReference>
<keyword evidence="2 5" id="KW-0436">Ligase</keyword>
<evidence type="ECO:0000259" key="7">
    <source>
        <dbReference type="Pfam" id="PF13193"/>
    </source>
</evidence>
<dbReference type="CDD" id="cd05945">
    <property type="entry name" value="DltA"/>
    <property type="match status" value="1"/>
</dbReference>
<evidence type="ECO:0000256" key="2">
    <source>
        <dbReference type="ARBA" id="ARBA00022598"/>
    </source>
</evidence>
<comment type="subcellular location">
    <subcellularLocation>
        <location evidence="5">Cytoplasm</location>
    </subcellularLocation>
</comment>
<accession>A0ABX5QM84</accession>
<dbReference type="RefSeq" id="WP_128686308.1">
    <property type="nucleotide sequence ID" value="NZ_CP029684.2"/>
</dbReference>
<keyword evidence="4 5" id="KW-0067">ATP-binding</keyword>
<keyword evidence="3 5" id="KW-0547">Nucleotide-binding</keyword>
<dbReference type="PANTHER" id="PTHR45398:SF1">
    <property type="entry name" value="ENZYME, PUTATIVE (JCVI)-RELATED"/>
    <property type="match status" value="1"/>
</dbReference>
<gene>
    <name evidence="5 8" type="primary">dltA</name>
    <name evidence="8" type="ORF">DLJ48_04515</name>
</gene>
<feature type="binding site" evidence="5">
    <location>
        <position position="302"/>
    </location>
    <ligand>
        <name>D-alanine</name>
        <dbReference type="ChEBI" id="CHEBI:57416"/>
    </ligand>
</feature>
<sequence>MIKNLLATINQNTINDPQAVVYDNLGKQNTYADLKANSDALAAYIDGLKIADKTPIMVYTGQEFDTIVSFLAAVKSGHAYIPVDVNSSDERLTDILKIADPAAVIAVDQLPIKIADRPVISATDLQTIFQDPQPYERTHAVSGDDIFYIIFTSGTTGLPKGVQISSNNLLSFVNWMLDAQFDLPQKSVTLAQAPFSFDLSVMDWAPTLAVGGQLKAVSKELADNFKQLFETLPKLGLQLFVSTPSFADLCLINPAFNQENLPQLSRFLFCGEELTKKTATILRARFPEAKIFNTYGPTETTVAVSAIEMTDHVLESCDRLPIGYAKADTEIMIFNEQNQQLAANQMGEIIIAGASVSKGYLNNPAKTEAAFFTYQGRQAYHTGDLGSLDEKGLLHYGGRKDFQIKLHGYRIELEEVSHGLMQSQLVKQAVAVPRYDENHKVAQLLAWVVAQPNDFVRTNDLTKALKADLKDVMMPYMVPSRFVYKESLPISANGKIDLKKVIAEVNNG</sequence>
<feature type="binding site" evidence="5">
    <location>
        <begin position="396"/>
        <end position="399"/>
    </location>
    <ligand>
        <name>ATP</name>
        <dbReference type="ChEBI" id="CHEBI:30616"/>
    </ligand>
</feature>
<dbReference type="PROSITE" id="PS00455">
    <property type="entry name" value="AMP_BINDING"/>
    <property type="match status" value="1"/>
</dbReference>
<feature type="binding site" evidence="5">
    <location>
        <position position="495"/>
    </location>
    <ligand>
        <name>ATP</name>
        <dbReference type="ChEBI" id="CHEBI:30616"/>
    </ligand>
</feature>
<organism evidence="8 9">
    <name type="scientific">Oenococcus sicerae</name>
    <dbReference type="NCBI Taxonomy" id="2203724"/>
    <lineage>
        <taxon>Bacteria</taxon>
        <taxon>Bacillati</taxon>
        <taxon>Bacillota</taxon>
        <taxon>Bacilli</taxon>
        <taxon>Lactobacillales</taxon>
        <taxon>Lactobacillaceae</taxon>
        <taxon>Oenococcus</taxon>
    </lineage>
</organism>
<dbReference type="InterPro" id="IPR042099">
    <property type="entry name" value="ANL_N_sf"/>
</dbReference>
<comment type="catalytic activity">
    <reaction evidence="5">
        <text>holo-[D-alanyl-carrier protein] + D-alanine + ATP = D-alanyl-[D-alanyl-carrier protein] + AMP + diphosphate</text>
        <dbReference type="Rhea" id="RHEA:55132"/>
        <dbReference type="Rhea" id="RHEA-COMP:14102"/>
        <dbReference type="Rhea" id="RHEA-COMP:14103"/>
        <dbReference type="ChEBI" id="CHEBI:30616"/>
        <dbReference type="ChEBI" id="CHEBI:33019"/>
        <dbReference type="ChEBI" id="CHEBI:57416"/>
        <dbReference type="ChEBI" id="CHEBI:64479"/>
        <dbReference type="ChEBI" id="CHEBI:138620"/>
        <dbReference type="ChEBI" id="CHEBI:456215"/>
        <dbReference type="EC" id="6.2.1.54"/>
    </reaction>
</comment>
<dbReference type="InterPro" id="IPR044507">
    <property type="entry name" value="DltA-like"/>
</dbReference>
<dbReference type="EC" id="6.2.1.54" evidence="5"/>
<dbReference type="NCBIfam" id="TIGR01734">
    <property type="entry name" value="D-ala-DACP-lig"/>
    <property type="match status" value="1"/>
</dbReference>
<dbReference type="InterPro" id="IPR025110">
    <property type="entry name" value="AMP-bd_C"/>
</dbReference>
<dbReference type="InterPro" id="IPR010071">
    <property type="entry name" value="AA_adenyl_dom"/>
</dbReference>
<dbReference type="Proteomes" id="UP000286907">
    <property type="component" value="Chromosome"/>
</dbReference>
<dbReference type="GO" id="GO:0016874">
    <property type="term" value="F:ligase activity"/>
    <property type="evidence" value="ECO:0007669"/>
    <property type="project" value="UniProtKB-KW"/>
</dbReference>
<dbReference type="InterPro" id="IPR045851">
    <property type="entry name" value="AMP-bd_C_sf"/>
</dbReference>
<feature type="binding site" evidence="5">
    <location>
        <position position="384"/>
    </location>
    <ligand>
        <name>ATP</name>
        <dbReference type="ChEBI" id="CHEBI:30616"/>
    </ligand>
</feature>
<proteinExistence type="inferred from homology"/>
<evidence type="ECO:0000259" key="6">
    <source>
        <dbReference type="Pfam" id="PF00501"/>
    </source>
</evidence>
<feature type="binding site" evidence="5">
    <location>
        <begin position="293"/>
        <end position="298"/>
    </location>
    <ligand>
        <name>ATP</name>
        <dbReference type="ChEBI" id="CHEBI:30616"/>
    </ligand>
</feature>
<dbReference type="Gene3D" id="3.30.300.30">
    <property type="match status" value="1"/>
</dbReference>
<feature type="domain" description="AMP-dependent synthetase/ligase" evidence="6">
    <location>
        <begin position="17"/>
        <end position="361"/>
    </location>
</feature>
<keyword evidence="1 5" id="KW-0963">Cytoplasm</keyword>
<feature type="domain" description="AMP-binding enzyme C-terminal" evidence="7">
    <location>
        <begin position="420"/>
        <end position="495"/>
    </location>
</feature>
<dbReference type="PANTHER" id="PTHR45398">
    <property type="match status" value="1"/>
</dbReference>
<keyword evidence="9" id="KW-1185">Reference proteome</keyword>
<dbReference type="Pfam" id="PF00501">
    <property type="entry name" value="AMP-binding"/>
    <property type="match status" value="1"/>
</dbReference>
<reference evidence="8 9" key="1">
    <citation type="journal article" date="2019" name="Syst. Appl. Microbiol.">
        <title>Oenococcus sicerae sp. nov., isolated from French cider.</title>
        <authorList>
            <person name="Cousin F.J."/>
            <person name="Le Guellec R."/>
            <person name="Chagnot C."/>
            <person name="Goux D."/>
            <person name="Dalmasso M."/>
            <person name="Laplace J.M."/>
            <person name="Cretenet M."/>
        </authorList>
    </citation>
    <scope>NUCLEOTIDE SEQUENCE [LARGE SCALE GENOMIC DNA]</scope>
    <source>
        <strain evidence="8 9">UCMA 15228</strain>
    </source>
</reference>
<feature type="binding site" evidence="5">
    <location>
        <position position="495"/>
    </location>
    <ligand>
        <name>D-alanine</name>
        <dbReference type="ChEBI" id="CHEBI:57416"/>
    </ligand>
</feature>
<evidence type="ECO:0000313" key="9">
    <source>
        <dbReference type="Proteomes" id="UP000286907"/>
    </source>
</evidence>
<protein>
    <recommendedName>
        <fullName evidence="5">D-alanine--D-alanyl carrier protein ligase</fullName>
        <shortName evidence="5">DCL</shortName>
        <ecNumber evidence="5">6.2.1.54</ecNumber>
    </recommendedName>
    <alternativeName>
        <fullName evidence="5">D-alanine--poly(phosphoribitol) ligase subunit 1</fullName>
    </alternativeName>
    <alternativeName>
        <fullName evidence="5">D-alanine-activating enzyme</fullName>
        <shortName evidence="5">DAE</shortName>
    </alternativeName>
</protein>
<evidence type="ECO:0000256" key="4">
    <source>
        <dbReference type="ARBA" id="ARBA00022840"/>
    </source>
</evidence>
<comment type="similarity">
    <text evidence="5">Belongs to the ATP-dependent AMP-binding enzyme family. DltA subfamily.</text>
</comment>
<dbReference type="HAMAP" id="MF_00593">
    <property type="entry name" value="DltA"/>
    <property type="match status" value="1"/>
</dbReference>
<evidence type="ECO:0000256" key="5">
    <source>
        <dbReference type="HAMAP-Rule" id="MF_00593"/>
    </source>
</evidence>
<feature type="binding site" evidence="5">
    <location>
        <position position="198"/>
    </location>
    <ligand>
        <name>D-alanine</name>
        <dbReference type="ChEBI" id="CHEBI:57416"/>
    </ligand>
</feature>
<dbReference type="Pfam" id="PF13193">
    <property type="entry name" value="AMP-binding_C"/>
    <property type="match status" value="1"/>
</dbReference>
<name>A0ABX5QM84_9LACO</name>
<dbReference type="InterPro" id="IPR000873">
    <property type="entry name" value="AMP-dep_synth/lig_dom"/>
</dbReference>
<dbReference type="SUPFAM" id="SSF56801">
    <property type="entry name" value="Acetyl-CoA synthetase-like"/>
    <property type="match status" value="1"/>
</dbReference>
<comment type="function">
    <text evidence="5">Catalyzes the first step in the D-alanylation of lipoteichoic acid (LTA), the activation of D-alanine and its transfer onto the D-alanyl carrier protein (Dcp) DltC. In an ATP-dependent two-step reaction, forms a high energy D-alanyl-AMP intermediate, followed by transfer of the D-alanyl residue as a thiol ester to the phosphopantheinyl prosthetic group of the Dcp. D-alanylation of LTA plays an important role in modulating the properties of the cell wall in Gram-positive bacteria, influencing the net charge of the cell wall.</text>
</comment>
<evidence type="ECO:0000256" key="3">
    <source>
        <dbReference type="ARBA" id="ARBA00022741"/>
    </source>
</evidence>
<evidence type="ECO:0000256" key="1">
    <source>
        <dbReference type="ARBA" id="ARBA00022490"/>
    </source>
</evidence>
<dbReference type="Gene3D" id="3.40.50.12780">
    <property type="entry name" value="N-terminal domain of ligase-like"/>
    <property type="match status" value="1"/>
</dbReference>